<dbReference type="eggNOG" id="COG1530">
    <property type="taxonomic scope" value="Bacteria"/>
</dbReference>
<dbReference type="CDD" id="cd04453">
    <property type="entry name" value="S1_RNase_E"/>
    <property type="match status" value="1"/>
</dbReference>
<dbReference type="STRING" id="156889.Mmc1_1776"/>
<dbReference type="GO" id="GO:0005737">
    <property type="term" value="C:cytoplasm"/>
    <property type="evidence" value="ECO:0007669"/>
    <property type="project" value="UniProtKB-SubCell"/>
</dbReference>
<feature type="compositionally biased region" description="Basic residues" evidence="18">
    <location>
        <begin position="899"/>
        <end position="911"/>
    </location>
</feature>
<evidence type="ECO:0000256" key="7">
    <source>
        <dbReference type="ARBA" id="ARBA00022519"/>
    </source>
</evidence>
<dbReference type="GO" id="GO:0016787">
    <property type="term" value="F:hydrolase activity"/>
    <property type="evidence" value="ECO:0007669"/>
    <property type="project" value="UniProtKB-KW"/>
</dbReference>
<feature type="compositionally biased region" description="Acidic residues" evidence="18">
    <location>
        <begin position="88"/>
        <end position="129"/>
    </location>
</feature>
<evidence type="ECO:0000256" key="4">
    <source>
        <dbReference type="ARBA" id="ARBA00017719"/>
    </source>
</evidence>
<dbReference type="InterPro" id="IPR019307">
    <property type="entry name" value="RNA-bd_AU-1/RNase_E/G"/>
</dbReference>
<feature type="compositionally biased region" description="Basic residues" evidence="18">
    <location>
        <begin position="821"/>
        <end position="831"/>
    </location>
</feature>
<feature type="compositionally biased region" description="Basic residues" evidence="18">
    <location>
        <begin position="948"/>
        <end position="965"/>
    </location>
</feature>
<evidence type="ECO:0000256" key="3">
    <source>
        <dbReference type="ARBA" id="ARBA00005663"/>
    </source>
</evidence>
<dbReference type="GO" id="GO:0006364">
    <property type="term" value="P:rRNA processing"/>
    <property type="evidence" value="ECO:0007669"/>
    <property type="project" value="UniProtKB-KW"/>
</dbReference>
<dbReference type="Gene3D" id="2.40.50.140">
    <property type="entry name" value="Nucleic acid-binding proteins"/>
    <property type="match status" value="1"/>
</dbReference>
<dbReference type="PANTHER" id="PTHR30001:SF1">
    <property type="entry name" value="RIBONUCLEASE E_G-LIKE PROTEIN, CHLOROPLASTIC"/>
    <property type="match status" value="1"/>
</dbReference>
<dbReference type="PANTHER" id="PTHR30001">
    <property type="entry name" value="RIBONUCLEASE"/>
    <property type="match status" value="1"/>
</dbReference>
<evidence type="ECO:0000256" key="8">
    <source>
        <dbReference type="ARBA" id="ARBA00022552"/>
    </source>
</evidence>
<dbReference type="OrthoDB" id="9804278at2"/>
<feature type="domain" description="S1 motif" evidence="19">
    <location>
        <begin position="40"/>
        <end position="77"/>
    </location>
</feature>
<keyword evidence="7" id="KW-0997">Cell inner membrane</keyword>
<dbReference type="AlphaFoldDB" id="A0L8J1"/>
<feature type="compositionally biased region" description="Basic and acidic residues" evidence="18">
    <location>
        <begin position="702"/>
        <end position="719"/>
    </location>
</feature>
<dbReference type="eggNOG" id="COG3266">
    <property type="taxonomic scope" value="Bacteria"/>
</dbReference>
<dbReference type="RefSeq" id="WP_011713431.1">
    <property type="nucleotide sequence ID" value="NC_008576.1"/>
</dbReference>
<keyword evidence="13" id="KW-0255">Endonuclease</keyword>
<comment type="cofactor">
    <cofactor evidence="1">
        <name>Mg(2+)</name>
        <dbReference type="ChEBI" id="CHEBI:18420"/>
    </cofactor>
</comment>
<accession>A0L8J1</accession>
<feature type="compositionally biased region" description="Basic and acidic residues" evidence="18">
    <location>
        <begin position="567"/>
        <end position="585"/>
    </location>
</feature>
<keyword evidence="5" id="KW-1003">Cell membrane</keyword>
<keyword evidence="14 20" id="KW-0378">Hydrolase</keyword>
<evidence type="ECO:0000256" key="18">
    <source>
        <dbReference type="SAM" id="MobiDB-lite"/>
    </source>
</evidence>
<evidence type="ECO:0000256" key="10">
    <source>
        <dbReference type="ARBA" id="ARBA00022722"/>
    </source>
</evidence>
<dbReference type="InterPro" id="IPR012340">
    <property type="entry name" value="NA-bd_OB-fold"/>
</dbReference>
<feature type="compositionally biased region" description="Low complexity" evidence="18">
    <location>
        <begin position="913"/>
        <end position="944"/>
    </location>
</feature>
<name>A0L8J1_MAGMM</name>
<evidence type="ECO:0000256" key="11">
    <source>
        <dbReference type="ARBA" id="ARBA00022723"/>
    </source>
</evidence>
<dbReference type="Proteomes" id="UP000002586">
    <property type="component" value="Chromosome"/>
</dbReference>
<keyword evidence="16" id="KW-0694">RNA-binding</keyword>
<gene>
    <name evidence="20" type="ordered locus">Mmc1_1776</name>
</gene>
<feature type="region of interest" description="Disordered" evidence="18">
    <location>
        <begin position="70"/>
        <end position="171"/>
    </location>
</feature>
<evidence type="ECO:0000256" key="14">
    <source>
        <dbReference type="ARBA" id="ARBA00022801"/>
    </source>
</evidence>
<keyword evidence="21" id="KW-1185">Reference proteome</keyword>
<dbReference type="Pfam" id="PF20833">
    <property type="entry name" value="RNase_E_G_Thio"/>
    <property type="match status" value="1"/>
</dbReference>
<protein>
    <recommendedName>
        <fullName evidence="4">Ribonuclease G</fullName>
    </recommendedName>
</protein>
<dbReference type="InterPro" id="IPR004659">
    <property type="entry name" value="RNase_E/G"/>
</dbReference>
<dbReference type="NCBIfam" id="TIGR00757">
    <property type="entry name" value="RNaseEG"/>
    <property type="match status" value="1"/>
</dbReference>
<dbReference type="HOGENOM" id="CLU_003468_5_0_5"/>
<reference evidence="20 21" key="2">
    <citation type="journal article" date="2012" name="Int. J. Syst. Evol. Microbiol.">
        <title>Magnetococcus marinus gen. nov., sp. nov., a marine, magnetotactic bacterium that represents a novel lineage (Magnetococcaceae fam. nov.; Magnetococcales ord. nov.) at the base of the Alphaproteobacteria.</title>
        <authorList>
            <person name="Bazylinski D.A."/>
            <person name="Williams T.J."/>
            <person name="Lefevre C.T."/>
            <person name="Berg R.J."/>
            <person name="Zhang C.L."/>
            <person name="Bowser S.S."/>
            <person name="Dean A.J."/>
            <person name="Beveridge T.J."/>
        </authorList>
    </citation>
    <scope>NUCLEOTIDE SEQUENCE [LARGE SCALE GENOMIC DNA]</scope>
    <source>
        <strain evidence="21">ATCC BAA-1437 / JCM 17883 / MC-1</strain>
    </source>
</reference>
<feature type="compositionally biased region" description="Basic residues" evidence="18">
    <location>
        <begin position="615"/>
        <end position="628"/>
    </location>
</feature>
<feature type="compositionally biased region" description="Acidic residues" evidence="18">
    <location>
        <begin position="644"/>
        <end position="668"/>
    </location>
</feature>
<dbReference type="KEGG" id="mgm:Mmc1_1776"/>
<dbReference type="GO" id="GO:0046872">
    <property type="term" value="F:metal ion binding"/>
    <property type="evidence" value="ECO:0007669"/>
    <property type="project" value="UniProtKB-KW"/>
</dbReference>
<evidence type="ECO:0000313" key="20">
    <source>
        <dbReference type="EMBL" id="ABK44284.1"/>
    </source>
</evidence>
<organism evidence="20 21">
    <name type="scientific">Magnetococcus marinus (strain ATCC BAA-1437 / JCM 17883 / MC-1)</name>
    <dbReference type="NCBI Taxonomy" id="156889"/>
    <lineage>
        <taxon>Bacteria</taxon>
        <taxon>Pseudomonadati</taxon>
        <taxon>Pseudomonadota</taxon>
        <taxon>Magnetococcia</taxon>
        <taxon>Magnetococcales</taxon>
        <taxon>Magnetococcaceae</taxon>
        <taxon>Magnetococcus</taxon>
    </lineage>
</organism>
<evidence type="ECO:0000256" key="5">
    <source>
        <dbReference type="ARBA" id="ARBA00022475"/>
    </source>
</evidence>
<evidence type="ECO:0000256" key="12">
    <source>
        <dbReference type="ARBA" id="ARBA00022730"/>
    </source>
</evidence>
<dbReference type="GO" id="GO:0004540">
    <property type="term" value="F:RNA nuclease activity"/>
    <property type="evidence" value="ECO:0007669"/>
    <property type="project" value="InterPro"/>
</dbReference>
<keyword evidence="15" id="KW-0460">Magnesium</keyword>
<evidence type="ECO:0000256" key="2">
    <source>
        <dbReference type="ARBA" id="ARBA00004496"/>
    </source>
</evidence>
<dbReference type="EMBL" id="CP000471">
    <property type="protein sequence ID" value="ABK44284.1"/>
    <property type="molecule type" value="Genomic_DNA"/>
</dbReference>
<evidence type="ECO:0000256" key="17">
    <source>
        <dbReference type="ARBA" id="ARBA00023136"/>
    </source>
</evidence>
<dbReference type="SUPFAM" id="SSF50249">
    <property type="entry name" value="Nucleic acid-binding proteins"/>
    <property type="match status" value="1"/>
</dbReference>
<evidence type="ECO:0000256" key="15">
    <source>
        <dbReference type="ARBA" id="ARBA00022842"/>
    </source>
</evidence>
<evidence type="ECO:0000256" key="9">
    <source>
        <dbReference type="ARBA" id="ARBA00022694"/>
    </source>
</evidence>
<dbReference type="Gene3D" id="3.40.1260.20">
    <property type="entry name" value="Ribonuclease E, catalytic domain"/>
    <property type="match status" value="1"/>
</dbReference>
<dbReference type="GO" id="GO:0019843">
    <property type="term" value="F:rRNA binding"/>
    <property type="evidence" value="ECO:0007669"/>
    <property type="project" value="UniProtKB-KW"/>
</dbReference>
<evidence type="ECO:0000313" key="21">
    <source>
        <dbReference type="Proteomes" id="UP000002586"/>
    </source>
</evidence>
<evidence type="ECO:0000259" key="19">
    <source>
        <dbReference type="PROSITE" id="PS50126"/>
    </source>
</evidence>
<dbReference type="SMART" id="SM00316">
    <property type="entry name" value="S1"/>
    <property type="match status" value="1"/>
</dbReference>
<keyword evidence="11" id="KW-0479">Metal-binding</keyword>
<feature type="region of interest" description="Disordered" evidence="18">
    <location>
        <begin position="803"/>
        <end position="984"/>
    </location>
</feature>
<evidence type="ECO:0000256" key="16">
    <source>
        <dbReference type="ARBA" id="ARBA00022884"/>
    </source>
</evidence>
<comment type="subcellular location">
    <subcellularLocation>
        <location evidence="2">Cytoplasm</location>
    </subcellularLocation>
</comment>
<evidence type="ECO:0000256" key="1">
    <source>
        <dbReference type="ARBA" id="ARBA00001946"/>
    </source>
</evidence>
<comment type="similarity">
    <text evidence="3">Belongs to the RNase E/G family. RNase G subfamily.</text>
</comment>
<feature type="compositionally biased region" description="Polar residues" evidence="18">
    <location>
        <begin position="671"/>
        <end position="682"/>
    </location>
</feature>
<keyword evidence="8" id="KW-0698">rRNA processing</keyword>
<dbReference type="InterPro" id="IPR048583">
    <property type="entry name" value="RNase_E_G_thioredoxin-like"/>
</dbReference>
<dbReference type="InterPro" id="IPR003029">
    <property type="entry name" value="S1_domain"/>
</dbReference>
<dbReference type="GO" id="GO:0008033">
    <property type="term" value="P:tRNA processing"/>
    <property type="evidence" value="ECO:0007669"/>
    <property type="project" value="UniProtKB-KW"/>
</dbReference>
<dbReference type="PROSITE" id="PS50126">
    <property type="entry name" value="S1"/>
    <property type="match status" value="1"/>
</dbReference>
<feature type="compositionally biased region" description="Basic residues" evidence="18">
    <location>
        <begin position="685"/>
        <end position="696"/>
    </location>
</feature>
<feature type="compositionally biased region" description="Acidic residues" evidence="18">
    <location>
        <begin position="586"/>
        <end position="608"/>
    </location>
</feature>
<keyword evidence="10" id="KW-0540">Nuclease</keyword>
<proteinExistence type="inferred from homology"/>
<keyword evidence="9" id="KW-0819">tRNA processing</keyword>
<dbReference type="Pfam" id="PF10150">
    <property type="entry name" value="RNase_E_G"/>
    <property type="match status" value="1"/>
</dbReference>
<reference evidence="21" key="1">
    <citation type="journal article" date="2009" name="Appl. Environ. Microbiol.">
        <title>Complete genome sequence of the chemolithoautotrophic marine magnetotactic coccus strain MC-1.</title>
        <authorList>
            <person name="Schubbe S."/>
            <person name="Williams T.J."/>
            <person name="Xie G."/>
            <person name="Kiss H.E."/>
            <person name="Brettin T.S."/>
            <person name="Martinez D."/>
            <person name="Ross C.A."/>
            <person name="Schuler D."/>
            <person name="Cox B.L."/>
            <person name="Nealson K.H."/>
            <person name="Bazylinski D.A."/>
        </authorList>
    </citation>
    <scope>NUCLEOTIDE SEQUENCE [LARGE SCALE GENOMIC DNA]</scope>
    <source>
        <strain evidence="21">ATCC BAA-1437 / JCM 17883 / MC-1</strain>
    </source>
</reference>
<keyword evidence="17" id="KW-0472">Membrane</keyword>
<evidence type="ECO:0000256" key="6">
    <source>
        <dbReference type="ARBA" id="ARBA00022490"/>
    </source>
</evidence>
<keyword evidence="6" id="KW-0963">Cytoplasm</keyword>
<feature type="region of interest" description="Disordered" evidence="18">
    <location>
        <begin position="566"/>
        <end position="768"/>
    </location>
</feature>
<sequence>MTKRMLVDATHPEEVRVAIVQDQRLIDLDIETCTKAQIKGNIYLGRVTRVEPSLQAAFVDFNDGRQGFLSVNDINPKYYPPEFRPEPDPIEDMDEQEEPEDLSDEMDGEEGDDSDDEPGNEDGADDDASQGDASSEAEAKPREPSQSERPARRPRNNERANRGNRRRHIPIQDILKKGQLLLLQVVKEARGTKGASLTTNISLAGRYTVLLPENSGGGGISRKIMDNQARKALKTMLTEMEIPQEVSLIIRTAGMERTKREIARDMSYLTRLWKTIQEKVEQHNTPTLIHEEGDLIIRTIRDLYSTDMEEILIDGGEAYRRGKDFMRLLMPRYVKAVQPYKDRIPLFSRYQVEHQIESMHERTISLKAGGYLVIEPTEALVSIDINSGRSTKEKNVENTAFKTNMQAVDEIARQLRLRDLGGLIVIDFIDMEEKKHNLEVEKRLKEALKGDRAKIQLGKISQFGLLELSRQRMKPAFNESNREVCPRCTGLGTIRSVESTAIRLFRCIEEDISSGRFSKLIYFAPADVANYLHNRKRFQMVQLEQENNLELLIEIDPELQTPHFRKERIARPVQDEPVVKERPEPEEPTLVSEEDEPQELMDDAAEGGEENRTDPKKRKRRRKRRRGGREREEGAMGEETTSLNEEEMPSTEAPAMDDEADDEGDGDEQANPSESAETTPDSPSKRRRRRRRRRRSTSQEESAPRLDSGDEEQAIHGDEPSPSPEDQPQQRDEHPVTLSDVLHSLPTSVTPLLMEEPDTPQPVLLIDPPTMPIKHEVEIETPQPSVLLPEDPQPAIVERTQSTLPGLEVEPPLQEQVAVKKPVRRRRKPAVKKPSAETAESVVSAQEVENHATASVTPAAAENVQDKASIAADPDAGVTTDVAAGDHPTPSEGAEPPKQRRRSSTPRKRATPKADTAAETAAPTTTPEAPVVETPAETPAATTEAKPKAVRAPRKRTATPRKRATAAKPAAEESHQGEAVPDEV</sequence>
<evidence type="ECO:0000256" key="13">
    <source>
        <dbReference type="ARBA" id="ARBA00022759"/>
    </source>
</evidence>
<feature type="compositionally biased region" description="Basic and acidic residues" evidence="18">
    <location>
        <begin position="137"/>
        <end position="161"/>
    </location>
</feature>
<dbReference type="GO" id="GO:0004519">
    <property type="term" value="F:endonuclease activity"/>
    <property type="evidence" value="ECO:0007669"/>
    <property type="project" value="UniProtKB-KW"/>
</dbReference>
<keyword evidence="12" id="KW-0699">rRNA-binding</keyword>